<dbReference type="RefSeq" id="WP_227306620.1">
    <property type="nucleotide sequence ID" value="NZ_JAESVA010000002.1"/>
</dbReference>
<feature type="transmembrane region" description="Helical" evidence="2">
    <location>
        <begin position="77"/>
        <end position="96"/>
    </location>
</feature>
<proteinExistence type="predicted"/>
<dbReference type="EMBL" id="JAESVA010000002">
    <property type="protein sequence ID" value="MCB8880009.1"/>
    <property type="molecule type" value="Genomic_DNA"/>
</dbReference>
<keyword evidence="2" id="KW-0812">Transmembrane</keyword>
<evidence type="ECO:0000313" key="3">
    <source>
        <dbReference type="EMBL" id="MCB8880009.1"/>
    </source>
</evidence>
<comment type="caution">
    <text evidence="3">The sequence shown here is derived from an EMBL/GenBank/DDBJ whole genome shotgun (WGS) entry which is preliminary data.</text>
</comment>
<sequence length="100" mass="10503">MGEKKKQRLAEAEAKRTLALMPEMPDGDDTKSAVPPAEPVAAAETAPSAHPEEMKASVSLRIGETISLTATARATPAGLVASALITAAVMVPLIWISRRR</sequence>
<protein>
    <submittedName>
        <fullName evidence="3">Uncharacterized protein</fullName>
    </submittedName>
</protein>
<organism evidence="3 4">
    <name type="scientific">Acidisoma cellulosilyticum</name>
    <dbReference type="NCBI Taxonomy" id="2802395"/>
    <lineage>
        <taxon>Bacteria</taxon>
        <taxon>Pseudomonadati</taxon>
        <taxon>Pseudomonadota</taxon>
        <taxon>Alphaproteobacteria</taxon>
        <taxon>Acetobacterales</taxon>
        <taxon>Acidocellaceae</taxon>
        <taxon>Acidisoma</taxon>
    </lineage>
</organism>
<keyword evidence="2" id="KW-1133">Transmembrane helix</keyword>
<dbReference type="Proteomes" id="UP000721844">
    <property type="component" value="Unassembled WGS sequence"/>
</dbReference>
<evidence type="ECO:0000313" key="4">
    <source>
        <dbReference type="Proteomes" id="UP000721844"/>
    </source>
</evidence>
<feature type="compositionally biased region" description="Low complexity" evidence="1">
    <location>
        <begin position="32"/>
        <end position="49"/>
    </location>
</feature>
<accession>A0A963YZM4</accession>
<feature type="compositionally biased region" description="Basic and acidic residues" evidence="1">
    <location>
        <begin position="1"/>
        <end position="16"/>
    </location>
</feature>
<feature type="region of interest" description="Disordered" evidence="1">
    <location>
        <begin position="1"/>
        <end position="56"/>
    </location>
</feature>
<evidence type="ECO:0000256" key="2">
    <source>
        <dbReference type="SAM" id="Phobius"/>
    </source>
</evidence>
<evidence type="ECO:0000256" key="1">
    <source>
        <dbReference type="SAM" id="MobiDB-lite"/>
    </source>
</evidence>
<name>A0A963YZM4_9PROT</name>
<reference evidence="3 4" key="1">
    <citation type="journal article" date="2021" name="Microorganisms">
        <title>Acidisoma silvae sp. nov. and Acidisomacellulosilytica sp. nov., Two Acidophilic Bacteria Isolated from Decaying Wood, Hydrolyzing Cellulose and Producing Poly-3-hydroxybutyrate.</title>
        <authorList>
            <person name="Mieszkin S."/>
            <person name="Pouder E."/>
            <person name="Uroz S."/>
            <person name="Simon-Colin C."/>
            <person name="Alain K."/>
        </authorList>
    </citation>
    <scope>NUCLEOTIDE SEQUENCE [LARGE SCALE GENOMIC DNA]</scope>
    <source>
        <strain evidence="3 4">HW T5.17</strain>
    </source>
</reference>
<gene>
    <name evidence="3" type="ORF">ACELLULO517_07170</name>
</gene>
<keyword evidence="4" id="KW-1185">Reference proteome</keyword>
<keyword evidence="2" id="KW-0472">Membrane</keyword>
<dbReference type="AlphaFoldDB" id="A0A963YZM4"/>